<dbReference type="PROSITE" id="PS51318">
    <property type="entry name" value="TAT"/>
    <property type="match status" value="1"/>
</dbReference>
<feature type="domain" description="FAD-dependent oxidoreductase 2 FAD-binding" evidence="5">
    <location>
        <begin position="68"/>
        <end position="542"/>
    </location>
</feature>
<dbReference type="Pfam" id="PF00890">
    <property type="entry name" value="FAD_binding_2"/>
    <property type="match status" value="1"/>
</dbReference>
<evidence type="ECO:0000256" key="4">
    <source>
        <dbReference type="ARBA" id="ARBA00023002"/>
    </source>
</evidence>
<dbReference type="InterPro" id="IPR027477">
    <property type="entry name" value="Succ_DH/fumarate_Rdtase_cat_sf"/>
</dbReference>
<dbReference type="EMBL" id="CP053716">
    <property type="protein sequence ID" value="QKF07058.1"/>
    <property type="molecule type" value="Genomic_DNA"/>
</dbReference>
<evidence type="ECO:0000256" key="1">
    <source>
        <dbReference type="ARBA" id="ARBA00001974"/>
    </source>
</evidence>
<dbReference type="InterPro" id="IPR050315">
    <property type="entry name" value="FAD-oxidoreductase_2"/>
</dbReference>
<comment type="cofactor">
    <cofactor evidence="1">
        <name>FAD</name>
        <dbReference type="ChEBI" id="CHEBI:57692"/>
    </cofactor>
</comment>
<dbReference type="SUPFAM" id="SSF51905">
    <property type="entry name" value="FAD/NAD(P)-binding domain"/>
    <property type="match status" value="1"/>
</dbReference>
<dbReference type="Gene3D" id="3.50.50.60">
    <property type="entry name" value="FAD/NAD(P)-binding domain"/>
    <property type="match status" value="2"/>
</dbReference>
<dbReference type="Gene3D" id="3.90.700.10">
    <property type="entry name" value="Succinate dehydrogenase/fumarate reductase flavoprotein, catalytic domain"/>
    <property type="match status" value="1"/>
</dbReference>
<keyword evidence="7" id="KW-1185">Reference proteome</keyword>
<evidence type="ECO:0000256" key="2">
    <source>
        <dbReference type="ARBA" id="ARBA00022630"/>
    </source>
</evidence>
<dbReference type="GO" id="GO:0033765">
    <property type="term" value="F:steroid dehydrogenase activity, acting on the CH-CH group of donors"/>
    <property type="evidence" value="ECO:0007669"/>
    <property type="project" value="UniProtKB-ARBA"/>
</dbReference>
<sequence>MVKRDTKTSGAATAAVSRRDMLKAGGLLGLGIAGAGALPACAPKGAGGSKASSAPRGGDDIAWDEEADVVVIGSGTGAYTAMRCANDGLDVIVLEKNSQAGGSTIFSSSVVWAPCNDLEKAEGIEDSREEALTYIKALSGDTFLPEEAAAFVDNVNAAVKNAAQIAGIEWTIWPGGIDYSVFLPGGKKRGRAILPKVPEGDTPIGKLNKAIIEAAEALGARFLTETPATQFISRTTEDGAIEVLGVAARSGRKTINVRARRAVVLASGGFDWNQAMMKNYLRTPARYSWGIATDDGDGQKMAMKLGADLRFMNEAFLSPGYKKEFQEAHEQGMSRLSTIIRDDGKRGIVFVNKHGRRFTNECATYDSVGRSFGGFENNGENRSWANLPAWAIVDQAGADGHAFNGGELGKPGPSYTRYETLEALAEGCGIDKEGLLAQIARFNEHAERGEDPDFGRGQDYYGQNSAYVSSGYEGAFRTLQPISTPPFYAAEIVPVVLGTMGGIKTNAQAQTVDMEGNVIERLYAQGNVSGIGAGGACYVGGGGTLGPAIAYGEIAANQIHNLDSWA</sequence>
<dbReference type="InterPro" id="IPR006311">
    <property type="entry name" value="TAT_signal"/>
</dbReference>
<evidence type="ECO:0000259" key="5">
    <source>
        <dbReference type="Pfam" id="PF00890"/>
    </source>
</evidence>
<proteinExistence type="predicted"/>
<gene>
    <name evidence="6" type="ORF">HLV38_02125</name>
</gene>
<evidence type="ECO:0000313" key="7">
    <source>
        <dbReference type="Proteomes" id="UP000503297"/>
    </source>
</evidence>
<dbReference type="PANTHER" id="PTHR43400">
    <property type="entry name" value="FUMARATE REDUCTASE"/>
    <property type="match status" value="1"/>
</dbReference>
<keyword evidence="2" id="KW-0285">Flavoprotein</keyword>
<dbReference type="Proteomes" id="UP000503297">
    <property type="component" value="Chromosome"/>
</dbReference>
<dbReference type="KEGG" id="bwa:HLV38_02125"/>
<dbReference type="PANTHER" id="PTHR43400:SF10">
    <property type="entry name" value="3-OXOSTEROID 1-DEHYDROGENASE"/>
    <property type="match status" value="1"/>
</dbReference>
<dbReference type="RefSeq" id="WP_173163878.1">
    <property type="nucleotide sequence ID" value="NZ_CP053716.1"/>
</dbReference>
<keyword evidence="3" id="KW-0274">FAD</keyword>
<reference evidence="7" key="1">
    <citation type="submission" date="2020-05" db="EMBL/GenBank/DDBJ databases">
        <title>Novel species in genus Nocardioides.</title>
        <authorList>
            <person name="Zhang G."/>
        </authorList>
    </citation>
    <scope>NUCLEOTIDE SEQUENCE [LARGE SCALE GENOMIC DNA]</scope>
    <source>
        <strain evidence="7">zg-1050</strain>
    </source>
</reference>
<protein>
    <submittedName>
        <fullName evidence="6">FAD-dependent oxidoreductase</fullName>
    </submittedName>
</protein>
<organism evidence="6 7">
    <name type="scientific">Berryella wangjianweii</name>
    <dbReference type="NCBI Taxonomy" id="2734634"/>
    <lineage>
        <taxon>Bacteria</taxon>
        <taxon>Bacillati</taxon>
        <taxon>Actinomycetota</taxon>
        <taxon>Coriobacteriia</taxon>
        <taxon>Eggerthellales</taxon>
        <taxon>Eggerthellaceae</taxon>
        <taxon>Berryella</taxon>
    </lineage>
</organism>
<name>A0A6M8J5U3_9ACTN</name>
<accession>A0A6M8J5U3</accession>
<keyword evidence="4" id="KW-0560">Oxidoreductase</keyword>
<dbReference type="SUPFAM" id="SSF56425">
    <property type="entry name" value="Succinate dehydrogenase/fumarate reductase flavoprotein, catalytic domain"/>
    <property type="match status" value="1"/>
</dbReference>
<dbReference type="InterPro" id="IPR036188">
    <property type="entry name" value="FAD/NAD-bd_sf"/>
</dbReference>
<evidence type="ECO:0000313" key="6">
    <source>
        <dbReference type="EMBL" id="QKF07058.1"/>
    </source>
</evidence>
<dbReference type="GO" id="GO:0008202">
    <property type="term" value="P:steroid metabolic process"/>
    <property type="evidence" value="ECO:0007669"/>
    <property type="project" value="UniProtKB-ARBA"/>
</dbReference>
<dbReference type="InterPro" id="IPR003953">
    <property type="entry name" value="FAD-dep_OxRdtase_2_FAD-bd"/>
</dbReference>
<dbReference type="AlphaFoldDB" id="A0A6M8J5U3"/>
<evidence type="ECO:0000256" key="3">
    <source>
        <dbReference type="ARBA" id="ARBA00022827"/>
    </source>
</evidence>